<comment type="caution">
    <text evidence="9">The sequence shown here is derived from an EMBL/GenBank/DDBJ whole genome shotgun (WGS) entry which is preliminary data.</text>
</comment>
<name>A0ABP8KWN1_9BURK</name>
<organism evidence="9 10">
    <name type="scientific">Acidovorax lacteus</name>
    <dbReference type="NCBI Taxonomy" id="1924988"/>
    <lineage>
        <taxon>Bacteria</taxon>
        <taxon>Pseudomonadati</taxon>
        <taxon>Pseudomonadota</taxon>
        <taxon>Betaproteobacteria</taxon>
        <taxon>Burkholderiales</taxon>
        <taxon>Comamonadaceae</taxon>
        <taxon>Acidovorax</taxon>
    </lineage>
</organism>
<dbReference type="InterPro" id="IPR050077">
    <property type="entry name" value="LexA_repressor"/>
</dbReference>
<dbReference type="RefSeq" id="WP_425549525.1">
    <property type="nucleotide sequence ID" value="NZ_BAABEX010000002.1"/>
</dbReference>
<dbReference type="Gene3D" id="2.10.109.10">
    <property type="entry name" value="Umud Fragment, subunit A"/>
    <property type="match status" value="1"/>
</dbReference>
<dbReference type="PRINTS" id="PR00726">
    <property type="entry name" value="LEXASERPTASE"/>
</dbReference>
<dbReference type="InterPro" id="IPR015927">
    <property type="entry name" value="Peptidase_S24_S26A/B/C"/>
</dbReference>
<dbReference type="SUPFAM" id="SSF51306">
    <property type="entry name" value="LexA/Signal peptidase"/>
    <property type="match status" value="1"/>
</dbReference>
<keyword evidence="2" id="KW-0227">DNA damage</keyword>
<protein>
    <submittedName>
        <fullName evidence="9">S24 family peptidase</fullName>
    </submittedName>
</protein>
<dbReference type="EMBL" id="BAABEX010000002">
    <property type="protein sequence ID" value="GAA4417844.1"/>
    <property type="molecule type" value="Genomic_DNA"/>
</dbReference>
<evidence type="ECO:0000256" key="5">
    <source>
        <dbReference type="ARBA" id="ARBA00023204"/>
    </source>
</evidence>
<reference evidence="10" key="1">
    <citation type="journal article" date="2019" name="Int. J. Syst. Evol. Microbiol.">
        <title>The Global Catalogue of Microorganisms (GCM) 10K type strain sequencing project: providing services to taxonomists for standard genome sequencing and annotation.</title>
        <authorList>
            <consortium name="The Broad Institute Genomics Platform"/>
            <consortium name="The Broad Institute Genome Sequencing Center for Infectious Disease"/>
            <person name="Wu L."/>
            <person name="Ma J."/>
        </authorList>
    </citation>
    <scope>NUCLEOTIDE SEQUENCE [LARGE SCALE GENOMIC DNA]</scope>
    <source>
        <strain evidence="10">JCM 31890</strain>
    </source>
</reference>
<feature type="domain" description="Peptidase S24/S26A/S26B/S26C" evidence="8">
    <location>
        <begin position="26"/>
        <end position="141"/>
    </location>
</feature>
<dbReference type="PANTHER" id="PTHR33516">
    <property type="entry name" value="LEXA REPRESSOR"/>
    <property type="match status" value="1"/>
</dbReference>
<evidence type="ECO:0000259" key="8">
    <source>
        <dbReference type="Pfam" id="PF00717"/>
    </source>
</evidence>
<dbReference type="Pfam" id="PF00717">
    <property type="entry name" value="Peptidase_S24"/>
    <property type="match status" value="1"/>
</dbReference>
<keyword evidence="3 7" id="KW-0378">Hydrolase</keyword>
<dbReference type="Proteomes" id="UP001501788">
    <property type="component" value="Unassembled WGS sequence"/>
</dbReference>
<comment type="similarity">
    <text evidence="1 7">Belongs to the peptidase S24 family.</text>
</comment>
<keyword evidence="6" id="KW-0742">SOS response</keyword>
<keyword evidence="5" id="KW-0234">DNA repair</keyword>
<evidence type="ECO:0000256" key="1">
    <source>
        <dbReference type="ARBA" id="ARBA00007484"/>
    </source>
</evidence>
<dbReference type="InterPro" id="IPR036286">
    <property type="entry name" value="LexA/Signal_pep-like_sf"/>
</dbReference>
<evidence type="ECO:0000256" key="3">
    <source>
        <dbReference type="ARBA" id="ARBA00022801"/>
    </source>
</evidence>
<keyword evidence="10" id="KW-1185">Reference proteome</keyword>
<keyword evidence="4 7" id="KW-0068">Autocatalytic cleavage</keyword>
<evidence type="ECO:0000256" key="4">
    <source>
        <dbReference type="ARBA" id="ARBA00022813"/>
    </source>
</evidence>
<dbReference type="InterPro" id="IPR039418">
    <property type="entry name" value="LexA-like"/>
</dbReference>
<dbReference type="CDD" id="cd06529">
    <property type="entry name" value="S24_LexA-like"/>
    <property type="match status" value="1"/>
</dbReference>
<dbReference type="NCBIfam" id="NF007621">
    <property type="entry name" value="PRK10276.1"/>
    <property type="match status" value="1"/>
</dbReference>
<sequence>MYSSLSPQFAAQPVPLGEAPVWLQYLSGQVRAGFPSPAEDLGAQRIDLASILIRHPQATFLLRARGLSMTGAGIFDGDLLVVDRAERPYSGDIVVAVIDEEFTCKVLRNRGRQMRLEALNPTFPDIVPREGQTVFIWGVVVSCVKLFTRRPQTTRRGK</sequence>
<accession>A0ABP8KWN1</accession>
<evidence type="ECO:0000256" key="6">
    <source>
        <dbReference type="ARBA" id="ARBA00023236"/>
    </source>
</evidence>
<dbReference type="InterPro" id="IPR006197">
    <property type="entry name" value="Peptidase_S24_LexA"/>
</dbReference>
<evidence type="ECO:0000313" key="9">
    <source>
        <dbReference type="EMBL" id="GAA4417844.1"/>
    </source>
</evidence>
<evidence type="ECO:0000256" key="2">
    <source>
        <dbReference type="ARBA" id="ARBA00022763"/>
    </source>
</evidence>
<evidence type="ECO:0000313" key="10">
    <source>
        <dbReference type="Proteomes" id="UP001501788"/>
    </source>
</evidence>
<gene>
    <name evidence="9" type="ORF">GCM10023090_02020</name>
</gene>
<proteinExistence type="inferred from homology"/>
<dbReference type="PANTHER" id="PTHR33516:SF2">
    <property type="entry name" value="LEXA REPRESSOR-RELATED"/>
    <property type="match status" value="1"/>
</dbReference>
<evidence type="ECO:0000256" key="7">
    <source>
        <dbReference type="RuleBase" id="RU003991"/>
    </source>
</evidence>